<organism evidence="1 2">
    <name type="scientific">Auxenochlorella protothecoides</name>
    <name type="common">Green microalga</name>
    <name type="synonym">Chlorella protothecoides</name>
    <dbReference type="NCBI Taxonomy" id="3075"/>
    <lineage>
        <taxon>Eukaryota</taxon>
        <taxon>Viridiplantae</taxon>
        <taxon>Chlorophyta</taxon>
        <taxon>core chlorophytes</taxon>
        <taxon>Trebouxiophyceae</taxon>
        <taxon>Chlorellales</taxon>
        <taxon>Chlorellaceae</taxon>
        <taxon>Auxenochlorella</taxon>
    </lineage>
</organism>
<dbReference type="AlphaFoldDB" id="A0A087SM70"/>
<gene>
    <name evidence="1" type="ORF">F751_0756</name>
</gene>
<sequence>MLWVLGRGTQHNTGGFIHHAGPQQCSVFGQALRPKGGTCTTAAAAAAEPHLERSLKD</sequence>
<evidence type="ECO:0000313" key="2">
    <source>
        <dbReference type="Proteomes" id="UP000028924"/>
    </source>
</evidence>
<protein>
    <submittedName>
        <fullName evidence="1">Uncharacterized protein</fullName>
    </submittedName>
</protein>
<accession>A0A087SM70</accession>
<reference evidence="1 2" key="1">
    <citation type="journal article" date="2014" name="BMC Genomics">
        <title>Oil accumulation mechanisms of the oleaginous microalga Chlorella protothecoides revealed through its genome, transcriptomes, and proteomes.</title>
        <authorList>
            <person name="Gao C."/>
            <person name="Wang Y."/>
            <person name="Shen Y."/>
            <person name="Yan D."/>
            <person name="He X."/>
            <person name="Dai J."/>
            <person name="Wu Q."/>
        </authorList>
    </citation>
    <scope>NUCLEOTIDE SEQUENCE [LARGE SCALE GENOMIC DNA]</scope>
    <source>
        <strain evidence="1 2">0710</strain>
    </source>
</reference>
<dbReference type="GeneID" id="23612147"/>
<evidence type="ECO:0000313" key="1">
    <source>
        <dbReference type="EMBL" id="KFM26824.1"/>
    </source>
</evidence>
<name>A0A087SM70_AUXPR</name>
<dbReference type="Proteomes" id="UP000028924">
    <property type="component" value="Unassembled WGS sequence"/>
</dbReference>
<dbReference type="KEGG" id="apro:F751_0756"/>
<keyword evidence="2" id="KW-1185">Reference proteome</keyword>
<proteinExistence type="predicted"/>
<dbReference type="RefSeq" id="XP_011399772.1">
    <property type="nucleotide sequence ID" value="XM_011401470.1"/>
</dbReference>
<dbReference type="EMBL" id="KL662135">
    <property type="protein sequence ID" value="KFM26824.1"/>
    <property type="molecule type" value="Genomic_DNA"/>
</dbReference>